<dbReference type="AlphaFoldDB" id="A0A1L6JEA0"/>
<dbReference type="Proteomes" id="UP000185161">
    <property type="component" value="Chromosome"/>
</dbReference>
<accession>A0A1L6JEA0</accession>
<evidence type="ECO:0000313" key="3">
    <source>
        <dbReference type="Proteomes" id="UP000185161"/>
    </source>
</evidence>
<evidence type="ECO:0008006" key="4">
    <source>
        <dbReference type="Google" id="ProtNLM"/>
    </source>
</evidence>
<dbReference type="PANTHER" id="PTHR39328:SF1">
    <property type="entry name" value="BLL2871 PROTEIN"/>
    <property type="match status" value="1"/>
</dbReference>
<sequence>MPGMKSGLILASLGLLLLPAKASATFSIIACDETRACGAAVATNNLGVGASVIYAQAGVGAIATQFETNPSYGPKGLALLAQGQAADATLKALLDGDGNFEGQDIGYRQVGVVRLNAPGVAYTGTEALASGWSGTLTGQGYSVQGNGLAGEAVLTAIRDSFLKTKGPLAERLLAAIQAGEAAGGQANGRLSAALLVRTIEGGWQDVDFRVDAAAAPITELERLLGMRRANDAMIGAERAWRKGNKEETVRYMTKAALLGPGWDRIWRRITRLSLTMGDTDRACRAFATFATLNPVWAEIERKDPFYAPLAGSASGKCEAAAASRRGRS</sequence>
<name>A0A1L6JEA0_9SPHN</name>
<dbReference type="Gene3D" id="3.60.20.10">
    <property type="entry name" value="Glutamine Phosphoribosylpyrophosphate, subunit 1, domain 1"/>
    <property type="match status" value="1"/>
</dbReference>
<evidence type="ECO:0000313" key="2">
    <source>
        <dbReference type="EMBL" id="APR54137.1"/>
    </source>
</evidence>
<dbReference type="STRING" id="93064.BRX40_18485"/>
<dbReference type="SUPFAM" id="SSF56235">
    <property type="entry name" value="N-terminal nucleophile aminohydrolases (Ntn hydrolases)"/>
    <property type="match status" value="1"/>
</dbReference>
<gene>
    <name evidence="2" type="ORF">BRX40_18485</name>
</gene>
<reference evidence="3" key="1">
    <citation type="submission" date="2016-12" db="EMBL/GenBank/DDBJ databases">
        <title>Whole genome sequencing of Sphingomonas sp. ABOJV.</title>
        <authorList>
            <person name="Conlan S."/>
            <person name="Thomas P.J."/>
            <person name="Mullikin J."/>
            <person name="Palmore T.N."/>
            <person name="Frank K.M."/>
            <person name="Segre J.A."/>
        </authorList>
    </citation>
    <scope>NUCLEOTIDE SEQUENCE [LARGE SCALE GENOMIC DNA]</scope>
    <source>
        <strain evidence="3">ABOJV</strain>
    </source>
</reference>
<evidence type="ECO:0000256" key="1">
    <source>
        <dbReference type="SAM" id="SignalP"/>
    </source>
</evidence>
<dbReference type="InterPro" id="IPR029055">
    <property type="entry name" value="Ntn_hydrolases_N"/>
</dbReference>
<proteinExistence type="predicted"/>
<keyword evidence="1" id="KW-0732">Signal</keyword>
<dbReference type="KEGG" id="skr:BRX40_18485"/>
<feature type="signal peptide" evidence="1">
    <location>
        <begin position="1"/>
        <end position="24"/>
    </location>
</feature>
<keyword evidence="3" id="KW-1185">Reference proteome</keyword>
<organism evidence="2 3">
    <name type="scientific">Sphingomonas koreensis</name>
    <dbReference type="NCBI Taxonomy" id="93064"/>
    <lineage>
        <taxon>Bacteria</taxon>
        <taxon>Pseudomonadati</taxon>
        <taxon>Pseudomonadota</taxon>
        <taxon>Alphaproteobacteria</taxon>
        <taxon>Sphingomonadales</taxon>
        <taxon>Sphingomonadaceae</taxon>
        <taxon>Sphingomonas</taxon>
    </lineage>
</organism>
<dbReference type="PANTHER" id="PTHR39328">
    <property type="entry name" value="BLL2871 PROTEIN"/>
    <property type="match status" value="1"/>
</dbReference>
<dbReference type="EMBL" id="CP018820">
    <property type="protein sequence ID" value="APR54137.1"/>
    <property type="molecule type" value="Genomic_DNA"/>
</dbReference>
<protein>
    <recommendedName>
        <fullName evidence="4">DUF1028 domain-containing protein</fullName>
    </recommendedName>
</protein>
<feature type="chain" id="PRO_5012024215" description="DUF1028 domain-containing protein" evidence="1">
    <location>
        <begin position="25"/>
        <end position="328"/>
    </location>
</feature>
<dbReference type="Pfam" id="PF06267">
    <property type="entry name" value="DUF1028"/>
    <property type="match status" value="1"/>
</dbReference>
<dbReference type="InterPro" id="IPR010430">
    <property type="entry name" value="DUF1028"/>
</dbReference>